<dbReference type="STRING" id="50429.A0A2B4SM29"/>
<dbReference type="InterPro" id="IPR005442">
    <property type="entry name" value="GST_omega"/>
</dbReference>
<evidence type="ECO:0000313" key="8">
    <source>
        <dbReference type="EMBL" id="PFX29557.1"/>
    </source>
</evidence>
<dbReference type="PRINTS" id="PR01625">
    <property type="entry name" value="GSTRNSFRASEO"/>
</dbReference>
<dbReference type="CDD" id="cd03185">
    <property type="entry name" value="GST_C_Tau"/>
    <property type="match status" value="1"/>
</dbReference>
<dbReference type="SUPFAM" id="SSF52833">
    <property type="entry name" value="Thioredoxin-like"/>
    <property type="match status" value="1"/>
</dbReference>
<comment type="catalytic activity">
    <reaction evidence="5">
        <text>methylarsonate + 2 glutathione + H(+) = methylarsonous acid + glutathione disulfide + H2O</text>
        <dbReference type="Rhea" id="RHEA:15969"/>
        <dbReference type="ChEBI" id="CHEBI:15377"/>
        <dbReference type="ChEBI" id="CHEBI:15378"/>
        <dbReference type="ChEBI" id="CHEBI:17826"/>
        <dbReference type="ChEBI" id="CHEBI:33409"/>
        <dbReference type="ChEBI" id="CHEBI:57925"/>
        <dbReference type="ChEBI" id="CHEBI:58297"/>
        <dbReference type="EC" id="1.20.4.2"/>
    </reaction>
</comment>
<dbReference type="InterPro" id="IPR036249">
    <property type="entry name" value="Thioredoxin-like_sf"/>
</dbReference>
<evidence type="ECO:0000256" key="3">
    <source>
        <dbReference type="ARBA" id="ARBA00023002"/>
    </source>
</evidence>
<dbReference type="GO" id="GO:0050610">
    <property type="term" value="F:methylarsonate reductase activity"/>
    <property type="evidence" value="ECO:0007669"/>
    <property type="project" value="UniProtKB-UniRule"/>
</dbReference>
<dbReference type="SFLD" id="SFLDG01152">
    <property type="entry name" value="Main.3:_Omega-_and_Tau-like"/>
    <property type="match status" value="1"/>
</dbReference>
<dbReference type="EC" id="2.5.1.18" evidence="5"/>
<comment type="caution">
    <text evidence="8">The sequence shown here is derived from an EMBL/GenBank/DDBJ whole genome shotgun (WGS) entry which is preliminary data.</text>
</comment>
<dbReference type="SUPFAM" id="SSF47616">
    <property type="entry name" value="GST C-terminal domain-like"/>
    <property type="match status" value="1"/>
</dbReference>
<feature type="domain" description="GST N-terminal" evidence="6">
    <location>
        <begin position="7"/>
        <end position="85"/>
    </location>
</feature>
<proteinExistence type="inferred from homology"/>
<dbReference type="InterPro" id="IPR050983">
    <property type="entry name" value="GST_Omega/HSP26"/>
</dbReference>
<gene>
    <name evidence="8" type="primary">GSTU20</name>
    <name evidence="8" type="ORF">AWC38_SpisGene5703</name>
</gene>
<dbReference type="PROSITE" id="PS50404">
    <property type="entry name" value="GST_NTER"/>
    <property type="match status" value="1"/>
</dbReference>
<reference evidence="9" key="1">
    <citation type="journal article" date="2017" name="bioRxiv">
        <title>Comparative analysis of the genomes of Stylophora pistillata and Acropora digitifera provides evidence for extensive differences between species of corals.</title>
        <authorList>
            <person name="Voolstra C.R."/>
            <person name="Li Y."/>
            <person name="Liew Y.J."/>
            <person name="Baumgarten S."/>
            <person name="Zoccola D."/>
            <person name="Flot J.-F."/>
            <person name="Tambutte S."/>
            <person name="Allemand D."/>
            <person name="Aranda M."/>
        </authorList>
    </citation>
    <scope>NUCLEOTIDE SEQUENCE [LARGE SCALE GENOMIC DNA]</scope>
</reference>
<dbReference type="InterPro" id="IPR004045">
    <property type="entry name" value="Glutathione_S-Trfase_N"/>
</dbReference>
<comment type="catalytic activity">
    <reaction evidence="5">
        <text>L-dehydroascorbate + 2 glutathione = glutathione disulfide + L-ascorbate</text>
        <dbReference type="Rhea" id="RHEA:24424"/>
        <dbReference type="ChEBI" id="CHEBI:38290"/>
        <dbReference type="ChEBI" id="CHEBI:57925"/>
        <dbReference type="ChEBI" id="CHEBI:58297"/>
        <dbReference type="ChEBI" id="CHEBI:58539"/>
        <dbReference type="EC" id="1.8.5.1"/>
    </reaction>
</comment>
<comment type="catalytic activity">
    <reaction evidence="4 5">
        <text>RX + glutathione = an S-substituted glutathione + a halide anion + H(+)</text>
        <dbReference type="Rhea" id="RHEA:16437"/>
        <dbReference type="ChEBI" id="CHEBI:15378"/>
        <dbReference type="ChEBI" id="CHEBI:16042"/>
        <dbReference type="ChEBI" id="CHEBI:17792"/>
        <dbReference type="ChEBI" id="CHEBI:57925"/>
        <dbReference type="ChEBI" id="CHEBI:90779"/>
        <dbReference type="EC" id="2.5.1.18"/>
    </reaction>
</comment>
<keyword evidence="3 5" id="KW-0560">Oxidoreductase</keyword>
<evidence type="ECO:0000259" key="6">
    <source>
        <dbReference type="PROSITE" id="PS50404"/>
    </source>
</evidence>
<evidence type="ECO:0000256" key="5">
    <source>
        <dbReference type="RuleBase" id="RU368071"/>
    </source>
</evidence>
<sequence>MKRMTENKPKLYCAWFCPFAHRAWISMLAKGIDFDYIEQDPYNKSAEWLAINPRGLIPCIVHNGESIYESHICIEYVDEAWPHAPRLLSKDPYQRAKARMWGDFIIKKLIPPYYRFLIKQSQEEQNEYKEIFLTNILEFSQAMDQAGPFFQGKELGYVDIMFAPWASRMYILEHYRGFQIPQTEEYIRYHVWAKAVINHPSVKAVLQNKDKVLANARPYAEGNAKSELADAVRNGSTIP</sequence>
<feature type="domain" description="GST C-terminal" evidence="7">
    <location>
        <begin position="91"/>
        <end position="219"/>
    </location>
</feature>
<dbReference type="InterPro" id="IPR045073">
    <property type="entry name" value="Omega/Tau-like"/>
</dbReference>
<dbReference type="OrthoDB" id="4951845at2759"/>
<organism evidence="8 9">
    <name type="scientific">Stylophora pistillata</name>
    <name type="common">Smooth cauliflower coral</name>
    <dbReference type="NCBI Taxonomy" id="50429"/>
    <lineage>
        <taxon>Eukaryota</taxon>
        <taxon>Metazoa</taxon>
        <taxon>Cnidaria</taxon>
        <taxon>Anthozoa</taxon>
        <taxon>Hexacorallia</taxon>
        <taxon>Scleractinia</taxon>
        <taxon>Astrocoeniina</taxon>
        <taxon>Pocilloporidae</taxon>
        <taxon>Stylophora</taxon>
    </lineage>
</organism>
<dbReference type="SFLD" id="SFLDS00019">
    <property type="entry name" value="Glutathione_Transferase_(cytos"/>
    <property type="match status" value="1"/>
</dbReference>
<dbReference type="GO" id="GO:0005737">
    <property type="term" value="C:cytoplasm"/>
    <property type="evidence" value="ECO:0007669"/>
    <property type="project" value="InterPro"/>
</dbReference>
<name>A0A2B4SM29_STYPI</name>
<dbReference type="Gene3D" id="3.40.30.10">
    <property type="entry name" value="Glutaredoxin"/>
    <property type="match status" value="1"/>
</dbReference>
<dbReference type="PROSITE" id="PS50405">
    <property type="entry name" value="GST_CTER"/>
    <property type="match status" value="1"/>
</dbReference>
<dbReference type="Pfam" id="PF13409">
    <property type="entry name" value="GST_N_2"/>
    <property type="match status" value="1"/>
</dbReference>
<evidence type="ECO:0000259" key="7">
    <source>
        <dbReference type="PROSITE" id="PS50405"/>
    </source>
</evidence>
<dbReference type="EMBL" id="LSMT01000064">
    <property type="protein sequence ID" value="PFX29557.1"/>
    <property type="molecule type" value="Genomic_DNA"/>
</dbReference>
<evidence type="ECO:0000256" key="1">
    <source>
        <dbReference type="ARBA" id="ARBA00011067"/>
    </source>
</evidence>
<evidence type="ECO:0000256" key="2">
    <source>
        <dbReference type="ARBA" id="ARBA00022679"/>
    </source>
</evidence>
<dbReference type="InterPro" id="IPR045074">
    <property type="entry name" value="GST_C_Tau"/>
</dbReference>
<dbReference type="GO" id="GO:0004364">
    <property type="term" value="F:glutathione transferase activity"/>
    <property type="evidence" value="ECO:0007669"/>
    <property type="project" value="UniProtKB-UniRule"/>
</dbReference>
<evidence type="ECO:0000256" key="4">
    <source>
        <dbReference type="ARBA" id="ARBA00047960"/>
    </source>
</evidence>
<keyword evidence="9" id="KW-1185">Reference proteome</keyword>
<dbReference type="Proteomes" id="UP000225706">
    <property type="component" value="Unassembled WGS sequence"/>
</dbReference>
<dbReference type="PANTHER" id="PTHR43968">
    <property type="match status" value="1"/>
</dbReference>
<evidence type="ECO:0000313" key="9">
    <source>
        <dbReference type="Proteomes" id="UP000225706"/>
    </source>
</evidence>
<comment type="function">
    <text evidence="5">Exhibits glutathione-dependent thiol transferase activity. Has high dehydroascorbate reductase activity and may contribute to the recycling of ascorbic acid. Participates in the biotransformation of inorganic arsenic and reduces monomethylarsonic acid (MMA).</text>
</comment>
<dbReference type="InterPro" id="IPR040079">
    <property type="entry name" value="Glutathione_S-Trfase"/>
</dbReference>
<dbReference type="GO" id="GO:0045174">
    <property type="term" value="F:glutathione dehydrogenase (ascorbate) activity"/>
    <property type="evidence" value="ECO:0007669"/>
    <property type="project" value="UniProtKB-UniRule"/>
</dbReference>
<dbReference type="GO" id="GO:0006749">
    <property type="term" value="P:glutathione metabolic process"/>
    <property type="evidence" value="ECO:0007669"/>
    <property type="project" value="UniProtKB-UniRule"/>
</dbReference>
<dbReference type="EC" id="1.20.4.2" evidence="5"/>
<comment type="similarity">
    <text evidence="1 5">Belongs to the GST superfamily. Omega family.</text>
</comment>
<dbReference type="PANTHER" id="PTHR43968:SF6">
    <property type="entry name" value="GLUTATHIONE S-TRANSFERASE OMEGA"/>
    <property type="match status" value="1"/>
</dbReference>
<dbReference type="InterPro" id="IPR036282">
    <property type="entry name" value="Glutathione-S-Trfase_C_sf"/>
</dbReference>
<accession>A0A2B4SM29</accession>
<dbReference type="InterPro" id="IPR010987">
    <property type="entry name" value="Glutathione-S-Trfase_C-like"/>
</dbReference>
<dbReference type="Gene3D" id="1.20.1050.10">
    <property type="match status" value="1"/>
</dbReference>
<keyword evidence="2 5" id="KW-0808">Transferase</keyword>
<protein>
    <recommendedName>
        <fullName evidence="5">Glutathione S-transferase omega</fullName>
        <shortName evidence="5">GSTO</shortName>
        <ecNumber evidence="5">1.20.4.2</ecNumber>
        <ecNumber evidence="5">1.8.5.1</ecNumber>
        <ecNumber evidence="5">2.5.1.18</ecNumber>
    </recommendedName>
    <alternativeName>
        <fullName evidence="5">Glutathione-dependent dehydroascorbate reductase</fullName>
    </alternativeName>
    <alternativeName>
        <fullName evidence="5">Monomethylarsonic acid reductase</fullName>
    </alternativeName>
</protein>
<dbReference type="AlphaFoldDB" id="A0A2B4SM29"/>
<dbReference type="SFLD" id="SFLDG00358">
    <property type="entry name" value="Main_(cytGST)"/>
    <property type="match status" value="1"/>
</dbReference>
<dbReference type="EC" id="1.8.5.1" evidence="5"/>